<dbReference type="EMBL" id="BAAADQ010000006">
    <property type="protein sequence ID" value="GAA0540669.1"/>
    <property type="molecule type" value="Genomic_DNA"/>
</dbReference>
<keyword evidence="6" id="KW-1185">Reference proteome</keyword>
<reference evidence="3" key="2">
    <citation type="submission" date="2023-12" db="EMBL/GenBank/DDBJ databases">
        <authorList>
            <person name="Sun Q."/>
            <person name="Inoue M."/>
        </authorList>
    </citation>
    <scope>NUCLEOTIDE SEQUENCE</scope>
    <source>
        <strain evidence="3">JCM 14265</strain>
    </source>
</reference>
<evidence type="ECO:0000256" key="1">
    <source>
        <dbReference type="SAM" id="MobiDB-lite"/>
    </source>
</evidence>
<evidence type="ECO:0000313" key="4">
    <source>
        <dbReference type="EMBL" id="MEZ3168491.1"/>
    </source>
</evidence>
<evidence type="ECO:0000313" key="3">
    <source>
        <dbReference type="EMBL" id="GAA0540669.1"/>
    </source>
</evidence>
<evidence type="ECO:0000259" key="2">
    <source>
        <dbReference type="Pfam" id="PF26271"/>
    </source>
</evidence>
<feature type="compositionally biased region" description="Basic and acidic residues" evidence="1">
    <location>
        <begin position="152"/>
        <end position="174"/>
    </location>
</feature>
<comment type="caution">
    <text evidence="3">The sequence shown here is derived from an EMBL/GenBank/DDBJ whole genome shotgun (WGS) entry which is preliminary data.</text>
</comment>
<evidence type="ECO:0000313" key="6">
    <source>
        <dbReference type="Proteomes" id="UP001567571"/>
    </source>
</evidence>
<dbReference type="RefSeq" id="WP_343777928.1">
    <property type="nucleotide sequence ID" value="NZ_BAAADQ010000006.1"/>
</dbReference>
<dbReference type="InterPro" id="IPR058809">
    <property type="entry name" value="DUF8073_M"/>
</dbReference>
<reference evidence="4 6" key="3">
    <citation type="submission" date="2024-06" db="EMBL/GenBank/DDBJ databases">
        <title>Halorubrum miltondacostae sp. nov., a potential PHA producer isolated from an inland solar saltern in Rio Maior, Portugal.</title>
        <authorList>
            <person name="Albuquerque L."/>
            <person name="Viver T."/>
            <person name="Barroso C."/>
            <person name="Claudino R."/>
            <person name="Galvan M."/>
            <person name="Simoes G."/>
            <person name="Lobo Da Cunha A."/>
            <person name="Egas C."/>
        </authorList>
    </citation>
    <scope>NUCLEOTIDE SEQUENCE [LARGE SCALE GENOMIC DNA]</scope>
    <source>
        <strain evidence="4 6">DSM 18646</strain>
    </source>
</reference>
<gene>
    <name evidence="4" type="ORF">ABNG02_14295</name>
    <name evidence="3" type="ORF">GCM10008994_14690</name>
</gene>
<feature type="region of interest" description="Disordered" evidence="1">
    <location>
        <begin position="230"/>
        <end position="254"/>
    </location>
</feature>
<dbReference type="Proteomes" id="UP001501425">
    <property type="component" value="Unassembled WGS sequence"/>
</dbReference>
<dbReference type="Pfam" id="PF26271">
    <property type="entry name" value="DUF8073_M"/>
    <property type="match status" value="1"/>
</dbReference>
<feature type="compositionally biased region" description="Polar residues" evidence="1">
    <location>
        <begin position="140"/>
        <end position="151"/>
    </location>
</feature>
<protein>
    <recommendedName>
        <fullName evidence="2">DUF8073 domain-containing protein</fullName>
    </recommendedName>
</protein>
<evidence type="ECO:0000313" key="5">
    <source>
        <dbReference type="Proteomes" id="UP001501425"/>
    </source>
</evidence>
<sequence>MSGDGSEKQLGTLASITAGIEATRTEIRSVGIQTSSELYEAQVRLAIPLDRVNNLDRARIDADNAEFVENELQWEMTIEIESVGQTNLETSRSVSGVRGGREDPVDADTGPTDGTKTQAPTPPVNNEGQNGDTEDAKTPPTVTVGSQSKTEPNGEKAGDSEVHDEIPEYQDPERLAAVYDENATFEEMRKKLGVDVTAQTVRKYMIKHGIHEPEPRPDRLLETIRASELELMNSDEDRRPSESDEATNTDGKSK</sequence>
<accession>A0AAV3SSC7</accession>
<organism evidence="3 5">
    <name type="scientific">Halorubrum ejinorense</name>
    <dbReference type="NCBI Taxonomy" id="425309"/>
    <lineage>
        <taxon>Archaea</taxon>
        <taxon>Methanobacteriati</taxon>
        <taxon>Methanobacteriota</taxon>
        <taxon>Stenosarchaea group</taxon>
        <taxon>Halobacteria</taxon>
        <taxon>Halobacteriales</taxon>
        <taxon>Haloferacaceae</taxon>
        <taxon>Halorubrum</taxon>
    </lineage>
</organism>
<reference evidence="3" key="1">
    <citation type="journal article" date="2014" name="Int. J. Syst. Evol. Microbiol.">
        <title>Complete genome sequence of Corynebacterium casei LMG S-19264T (=DSM 44701T), isolated from a smear-ripened cheese.</title>
        <authorList>
            <consortium name="US DOE Joint Genome Institute (JGI-PGF)"/>
            <person name="Walter F."/>
            <person name="Albersmeier A."/>
            <person name="Kalinowski J."/>
            <person name="Ruckert C."/>
        </authorList>
    </citation>
    <scope>NUCLEOTIDE SEQUENCE</scope>
    <source>
        <strain evidence="3">JCM 14265</strain>
    </source>
</reference>
<feature type="region of interest" description="Disordered" evidence="1">
    <location>
        <begin position="87"/>
        <end position="174"/>
    </location>
</feature>
<dbReference type="EMBL" id="JBEDNW010000008">
    <property type="protein sequence ID" value="MEZ3168491.1"/>
    <property type="molecule type" value="Genomic_DNA"/>
</dbReference>
<dbReference type="Proteomes" id="UP001567571">
    <property type="component" value="Unassembled WGS sequence"/>
</dbReference>
<proteinExistence type="predicted"/>
<feature type="domain" description="DUF8073" evidence="2">
    <location>
        <begin position="169"/>
        <end position="209"/>
    </location>
</feature>
<dbReference type="AlphaFoldDB" id="A0AAV3SSC7"/>
<name>A0AAV3SSC7_9EURY</name>
<feature type="compositionally biased region" description="Polar residues" evidence="1">
    <location>
        <begin position="112"/>
        <end position="131"/>
    </location>
</feature>